<keyword evidence="12" id="KW-0472">Membrane</keyword>
<keyword evidence="4" id="KW-0121">Carboxypeptidase</keyword>
<dbReference type="Gene3D" id="3.40.710.10">
    <property type="entry name" value="DD-peptidase/beta-lactamase superfamily"/>
    <property type="match status" value="1"/>
</dbReference>
<name>A0AAE3VE46_9BACT</name>
<dbReference type="SUPFAM" id="SSF53955">
    <property type="entry name" value="Lysozyme-like"/>
    <property type="match status" value="1"/>
</dbReference>
<dbReference type="GO" id="GO:0008658">
    <property type="term" value="F:penicillin binding"/>
    <property type="evidence" value="ECO:0007669"/>
    <property type="project" value="InterPro"/>
</dbReference>
<evidence type="ECO:0000313" key="16">
    <source>
        <dbReference type="Proteomes" id="UP001238163"/>
    </source>
</evidence>
<comment type="similarity">
    <text evidence="2">In the C-terminal section; belongs to the transpeptidase family.</text>
</comment>
<dbReference type="GO" id="GO:0008955">
    <property type="term" value="F:peptidoglycan glycosyltransferase activity"/>
    <property type="evidence" value="ECO:0007669"/>
    <property type="project" value="UniProtKB-EC"/>
</dbReference>
<keyword evidence="9" id="KW-0511">Multifunctional enzyme</keyword>
<evidence type="ECO:0000256" key="7">
    <source>
        <dbReference type="ARBA" id="ARBA00022679"/>
    </source>
</evidence>
<dbReference type="GO" id="GO:0030288">
    <property type="term" value="C:outer membrane-bounded periplasmic space"/>
    <property type="evidence" value="ECO:0007669"/>
    <property type="project" value="TreeGrafter"/>
</dbReference>
<dbReference type="InterPro" id="IPR036950">
    <property type="entry name" value="PBP_transglycosylase"/>
</dbReference>
<evidence type="ECO:0000256" key="2">
    <source>
        <dbReference type="ARBA" id="ARBA00007090"/>
    </source>
</evidence>
<comment type="similarity">
    <text evidence="3">In the N-terminal section; belongs to the glycosyltransferase 51 family.</text>
</comment>
<feature type="domain" description="Glycosyl transferase family 51" evidence="14">
    <location>
        <begin position="88"/>
        <end position="256"/>
    </location>
</feature>
<keyword evidence="12" id="KW-0812">Transmembrane</keyword>
<feature type="domain" description="Penicillin-binding protein transpeptidase" evidence="13">
    <location>
        <begin position="343"/>
        <end position="569"/>
    </location>
</feature>
<evidence type="ECO:0000259" key="14">
    <source>
        <dbReference type="Pfam" id="PF00912"/>
    </source>
</evidence>
<keyword evidence="5" id="KW-0645">Protease</keyword>
<dbReference type="EC" id="2.4.99.28" evidence="10"/>
<accession>A0AAE3VE46</accession>
<sequence>MADGRRYGPNGDRRRFLPWRPPRLLDGRRLRVTLLAVVCSSAVVAVISCSLWLLAPAFVTDPMLVLEQQTPAITFVDRRGKVICQQQGWDYQWRFPVPLTDISPPVIQCLLAAEDSDFYQHHGVSYRAIARAAWQNLFSGTVVSGASTISMQLAGLSMPGKKRTPWWKFRQAAAARKLERHYSKDRILSEYLNRVLFGGKIHGIEAAAQYYFGLSARDLNWAEAALLCGLPQRPNAYRPDRHPARAKDRQRVVLHLLTRHGVISAEHAEKILHHEPLRFRDFSQPPPFAIRYPSRYQHYFALAQQEQPNALIYPCHLDTEYEGLIHHALTTQRNLLPNVSDAAAVLLDSQSGAVLALVGTLDFTAGQAGQVNAATATRSAGSTLKPFIYAEAIDGGIIVDCTVLLDAPLRYGDYSPGNYDGVFRGRVSATEALSLSLNTPAVRLLAKLGVSRMSERLHSIGLLGDAPSRQPDHAHGLSLVLGSAGHSLLNLTTAYAVLARSGQYRPCSFLKHSPAAAGHDATMIFTPGTCAMVSRMLRYRPLNGAGVDSAWKTGTANGNHDAWCITYTPDFTLGVWFGNKDGRAAAPLNGANAAAPCAAAIIAALYRNHQPPQWPDIYATLSATTLCAESGLAADSTCVDSRSGLQVLGVPLQRCSQCQQPQAAATLHILSPKPGTYLCGPDGNATIPLHSAEPSCLWFIDDQFIGALPPGASRPFPPGRHSVLIIDDQEGTRSARVTFTVRRKQ</sequence>
<evidence type="ECO:0000256" key="3">
    <source>
        <dbReference type="ARBA" id="ARBA00007739"/>
    </source>
</evidence>
<keyword evidence="6 15" id="KW-0328">Glycosyltransferase</keyword>
<dbReference type="InterPro" id="IPR012338">
    <property type="entry name" value="Beta-lactam/transpept-like"/>
</dbReference>
<dbReference type="NCBIfam" id="TIGR02073">
    <property type="entry name" value="PBP_1c"/>
    <property type="match status" value="1"/>
</dbReference>
<evidence type="ECO:0000256" key="11">
    <source>
        <dbReference type="ARBA" id="ARBA00049902"/>
    </source>
</evidence>
<dbReference type="SUPFAM" id="SSF56601">
    <property type="entry name" value="beta-lactamase/transpeptidase-like"/>
    <property type="match status" value="1"/>
</dbReference>
<evidence type="ECO:0000256" key="10">
    <source>
        <dbReference type="ARBA" id="ARBA00044770"/>
    </source>
</evidence>
<dbReference type="EMBL" id="JAUSVL010000001">
    <property type="protein sequence ID" value="MDQ0288751.1"/>
    <property type="molecule type" value="Genomic_DNA"/>
</dbReference>
<keyword evidence="16" id="KW-1185">Reference proteome</keyword>
<dbReference type="GO" id="GO:0009252">
    <property type="term" value="P:peptidoglycan biosynthetic process"/>
    <property type="evidence" value="ECO:0007669"/>
    <property type="project" value="InterPro"/>
</dbReference>
<dbReference type="InterPro" id="IPR050396">
    <property type="entry name" value="Glycosyltr_51/Transpeptidase"/>
</dbReference>
<evidence type="ECO:0000256" key="8">
    <source>
        <dbReference type="ARBA" id="ARBA00022801"/>
    </source>
</evidence>
<dbReference type="AlphaFoldDB" id="A0AAE3VE46"/>
<evidence type="ECO:0000256" key="6">
    <source>
        <dbReference type="ARBA" id="ARBA00022676"/>
    </source>
</evidence>
<dbReference type="Gene3D" id="1.10.3810.10">
    <property type="entry name" value="Biosynthetic peptidoglycan transglycosylase-like"/>
    <property type="match status" value="1"/>
</dbReference>
<reference evidence="15" key="1">
    <citation type="submission" date="2023-07" db="EMBL/GenBank/DDBJ databases">
        <title>Genomic Encyclopedia of Type Strains, Phase IV (KMG-IV): sequencing the most valuable type-strain genomes for metagenomic binning, comparative biology and taxonomic classification.</title>
        <authorList>
            <person name="Goeker M."/>
        </authorList>
    </citation>
    <scope>NUCLEOTIDE SEQUENCE</scope>
    <source>
        <strain evidence="15">DSM 24202</strain>
    </source>
</reference>
<feature type="transmembrane region" description="Helical" evidence="12">
    <location>
        <begin position="32"/>
        <end position="55"/>
    </location>
</feature>
<dbReference type="PANTHER" id="PTHR32282:SF15">
    <property type="entry name" value="PENICILLIN-BINDING PROTEIN 1C"/>
    <property type="match status" value="1"/>
</dbReference>
<protein>
    <recommendedName>
        <fullName evidence="10">peptidoglycan glycosyltransferase</fullName>
        <ecNumber evidence="10">2.4.99.28</ecNumber>
    </recommendedName>
</protein>
<gene>
    <name evidence="15" type="ORF">J3R75_000858</name>
</gene>
<proteinExistence type="inferred from homology"/>
<dbReference type="GO" id="GO:0006508">
    <property type="term" value="P:proteolysis"/>
    <property type="evidence" value="ECO:0007669"/>
    <property type="project" value="UniProtKB-KW"/>
</dbReference>
<evidence type="ECO:0000259" key="13">
    <source>
        <dbReference type="Pfam" id="PF00905"/>
    </source>
</evidence>
<evidence type="ECO:0000256" key="4">
    <source>
        <dbReference type="ARBA" id="ARBA00022645"/>
    </source>
</evidence>
<keyword evidence="12" id="KW-1133">Transmembrane helix</keyword>
<evidence type="ECO:0000256" key="5">
    <source>
        <dbReference type="ARBA" id="ARBA00022670"/>
    </source>
</evidence>
<comment type="pathway">
    <text evidence="1">Cell wall biogenesis; peptidoglycan biosynthesis.</text>
</comment>
<dbReference type="Pfam" id="PF00912">
    <property type="entry name" value="Transgly"/>
    <property type="match status" value="1"/>
</dbReference>
<dbReference type="Proteomes" id="UP001238163">
    <property type="component" value="Unassembled WGS sequence"/>
</dbReference>
<dbReference type="InterPro" id="IPR023346">
    <property type="entry name" value="Lysozyme-like_dom_sf"/>
</dbReference>
<comment type="catalytic activity">
    <reaction evidence="11">
        <text>[GlcNAc-(1-&gt;4)-Mur2Ac(oyl-L-Ala-gamma-D-Glu-L-Lys-D-Ala-D-Ala)](n)-di-trans,octa-cis-undecaprenyl diphosphate + beta-D-GlcNAc-(1-&gt;4)-Mur2Ac(oyl-L-Ala-gamma-D-Glu-L-Lys-D-Ala-D-Ala)-di-trans,octa-cis-undecaprenyl diphosphate = [GlcNAc-(1-&gt;4)-Mur2Ac(oyl-L-Ala-gamma-D-Glu-L-Lys-D-Ala-D-Ala)](n+1)-di-trans,octa-cis-undecaprenyl diphosphate + di-trans,octa-cis-undecaprenyl diphosphate + H(+)</text>
        <dbReference type="Rhea" id="RHEA:23708"/>
        <dbReference type="Rhea" id="RHEA-COMP:9602"/>
        <dbReference type="Rhea" id="RHEA-COMP:9603"/>
        <dbReference type="ChEBI" id="CHEBI:15378"/>
        <dbReference type="ChEBI" id="CHEBI:58405"/>
        <dbReference type="ChEBI" id="CHEBI:60033"/>
        <dbReference type="ChEBI" id="CHEBI:78435"/>
        <dbReference type="EC" id="2.4.99.28"/>
    </reaction>
</comment>
<dbReference type="InterPro" id="IPR011815">
    <property type="entry name" value="PBP_1c"/>
</dbReference>
<evidence type="ECO:0000256" key="1">
    <source>
        <dbReference type="ARBA" id="ARBA00004752"/>
    </source>
</evidence>
<evidence type="ECO:0000313" key="15">
    <source>
        <dbReference type="EMBL" id="MDQ0288751.1"/>
    </source>
</evidence>
<dbReference type="InterPro" id="IPR001264">
    <property type="entry name" value="Glyco_trans_51"/>
</dbReference>
<dbReference type="GO" id="GO:0004180">
    <property type="term" value="F:carboxypeptidase activity"/>
    <property type="evidence" value="ECO:0007669"/>
    <property type="project" value="UniProtKB-KW"/>
</dbReference>
<dbReference type="PANTHER" id="PTHR32282">
    <property type="entry name" value="BINDING PROTEIN TRANSPEPTIDASE, PUTATIVE-RELATED"/>
    <property type="match status" value="1"/>
</dbReference>
<dbReference type="InterPro" id="IPR001460">
    <property type="entry name" value="PCN-bd_Tpept"/>
</dbReference>
<keyword evidence="7 15" id="KW-0808">Transferase</keyword>
<evidence type="ECO:0000256" key="9">
    <source>
        <dbReference type="ARBA" id="ARBA00023268"/>
    </source>
</evidence>
<dbReference type="RefSeq" id="WP_307260085.1">
    <property type="nucleotide sequence ID" value="NZ_JAUSVL010000001.1"/>
</dbReference>
<comment type="caution">
    <text evidence="15">The sequence shown here is derived from an EMBL/GenBank/DDBJ whole genome shotgun (WGS) entry which is preliminary data.</text>
</comment>
<organism evidence="15 16">
    <name type="scientific">Oligosphaera ethanolica</name>
    <dbReference type="NCBI Taxonomy" id="760260"/>
    <lineage>
        <taxon>Bacteria</taxon>
        <taxon>Pseudomonadati</taxon>
        <taxon>Lentisphaerota</taxon>
        <taxon>Oligosphaeria</taxon>
        <taxon>Oligosphaerales</taxon>
        <taxon>Oligosphaeraceae</taxon>
        <taxon>Oligosphaera</taxon>
    </lineage>
</organism>
<evidence type="ECO:0000256" key="12">
    <source>
        <dbReference type="SAM" id="Phobius"/>
    </source>
</evidence>
<keyword evidence="8" id="KW-0378">Hydrolase</keyword>
<dbReference type="Pfam" id="PF00905">
    <property type="entry name" value="Transpeptidase"/>
    <property type="match status" value="1"/>
</dbReference>